<feature type="transmembrane region" description="Helical" evidence="2">
    <location>
        <begin position="43"/>
        <end position="62"/>
    </location>
</feature>
<name>A0A8J3Z602_9ACTN</name>
<feature type="compositionally biased region" description="Polar residues" evidence="1">
    <location>
        <begin position="268"/>
        <end position="279"/>
    </location>
</feature>
<organism evidence="3 4">
    <name type="scientific">Virgisporangium aurantiacum</name>
    <dbReference type="NCBI Taxonomy" id="175570"/>
    <lineage>
        <taxon>Bacteria</taxon>
        <taxon>Bacillati</taxon>
        <taxon>Actinomycetota</taxon>
        <taxon>Actinomycetes</taxon>
        <taxon>Micromonosporales</taxon>
        <taxon>Micromonosporaceae</taxon>
        <taxon>Virgisporangium</taxon>
    </lineage>
</organism>
<feature type="transmembrane region" description="Helical" evidence="2">
    <location>
        <begin position="104"/>
        <end position="123"/>
    </location>
</feature>
<proteinExistence type="predicted"/>
<dbReference type="AlphaFoldDB" id="A0A8J3Z602"/>
<dbReference type="Proteomes" id="UP000612585">
    <property type="component" value="Unassembled WGS sequence"/>
</dbReference>
<dbReference type="EMBL" id="BOPG01000033">
    <property type="protein sequence ID" value="GIJ58051.1"/>
    <property type="molecule type" value="Genomic_DNA"/>
</dbReference>
<evidence type="ECO:0000256" key="1">
    <source>
        <dbReference type="SAM" id="MobiDB-lite"/>
    </source>
</evidence>
<evidence type="ECO:0000313" key="4">
    <source>
        <dbReference type="Proteomes" id="UP000612585"/>
    </source>
</evidence>
<sequence length="359" mass="38184">MPTPASPTSADILRLLRGYPPVLGAMLLVDGVITLIMGGDATVTLGEVVAYLLLPPLAMFLVTQTTGGRRPNAVTLGVAVAGAAVLLASLFLLGGVHLVTLPPWVLALVGAVLLGVALFVMRLTAPTQDDERPAPPLLSPSEREGFETDEFGSAPREEFGSGGYGSAARDEYASATRDYDRPAEPEWPPSRRDEAGPSADETVHGLPRVPGHSAGPPEPEWPPRREPIGAPWAAESRPEPAATWSAESRPDPEPTWSAESRPAPEPTWSDNDSGSTAQPGWSAGPADREWPPAPAAEWPPRRDPEPAPAPAAEQRSWFDTDEADQPAAESSWSAGPPDGEWPPSERSYQSGRRSRHPDQ</sequence>
<feature type="compositionally biased region" description="Basic and acidic residues" evidence="1">
    <location>
        <begin position="168"/>
        <end position="195"/>
    </location>
</feature>
<keyword evidence="2" id="KW-1133">Transmembrane helix</keyword>
<gene>
    <name evidence="3" type="ORF">Vau01_055670</name>
</gene>
<keyword evidence="4" id="KW-1185">Reference proteome</keyword>
<reference evidence="3" key="1">
    <citation type="submission" date="2021-01" db="EMBL/GenBank/DDBJ databases">
        <title>Whole genome shotgun sequence of Virgisporangium aurantiacum NBRC 16421.</title>
        <authorList>
            <person name="Komaki H."/>
            <person name="Tamura T."/>
        </authorList>
    </citation>
    <scope>NUCLEOTIDE SEQUENCE</scope>
    <source>
        <strain evidence="3">NBRC 16421</strain>
    </source>
</reference>
<accession>A0A8J3Z602</accession>
<feature type="transmembrane region" description="Helical" evidence="2">
    <location>
        <begin position="74"/>
        <end position="98"/>
    </location>
</feature>
<evidence type="ECO:0000313" key="3">
    <source>
        <dbReference type="EMBL" id="GIJ58051.1"/>
    </source>
</evidence>
<comment type="caution">
    <text evidence="3">The sequence shown here is derived from an EMBL/GenBank/DDBJ whole genome shotgun (WGS) entry which is preliminary data.</text>
</comment>
<keyword evidence="2" id="KW-0812">Transmembrane</keyword>
<keyword evidence="2" id="KW-0472">Membrane</keyword>
<feature type="region of interest" description="Disordered" evidence="1">
    <location>
        <begin position="127"/>
        <end position="359"/>
    </location>
</feature>
<protein>
    <submittedName>
        <fullName evidence="3">Uncharacterized protein</fullName>
    </submittedName>
</protein>
<dbReference type="RefSeq" id="WP_203998154.1">
    <property type="nucleotide sequence ID" value="NZ_BOPG01000033.1"/>
</dbReference>
<evidence type="ECO:0000256" key="2">
    <source>
        <dbReference type="SAM" id="Phobius"/>
    </source>
</evidence>